<comment type="caution">
    <text evidence="3">The sequence shown here is derived from an EMBL/GenBank/DDBJ whole genome shotgun (WGS) entry which is preliminary data.</text>
</comment>
<feature type="region of interest" description="Disordered" evidence="1">
    <location>
        <begin position="102"/>
        <end position="121"/>
    </location>
</feature>
<dbReference type="EMBL" id="JAPHNL010000233">
    <property type="protein sequence ID" value="MCX3061721.1"/>
    <property type="molecule type" value="Genomic_DNA"/>
</dbReference>
<feature type="transmembrane region" description="Helical" evidence="2">
    <location>
        <begin position="147"/>
        <end position="169"/>
    </location>
</feature>
<name>A0ABT3TXE5_9ACTN</name>
<gene>
    <name evidence="3" type="ORF">OFY01_18520</name>
</gene>
<keyword evidence="4" id="KW-1185">Reference proteome</keyword>
<sequence length="194" mass="20800">MTWATPSTVEQPLLWRWRHNALRRHSDVVEAWIVLSVWLLAVVFGVVAGVVAARATVSGYATANARAHSVSAVLTGDATTSPLARDPELGGKVWAPVRWTDPNGTPRTDRARVSPGTRSGSHVTVWTDRAGHVVSAPVSGSASAVQAVMTGTLVAPLAGASVWAVGWVVRAGLMRRRLDEWDAEWKLVGPRWTA</sequence>
<accession>A0ABT3TXE5</accession>
<evidence type="ECO:0008006" key="5">
    <source>
        <dbReference type="Google" id="ProtNLM"/>
    </source>
</evidence>
<dbReference type="InterPro" id="IPR039708">
    <property type="entry name" value="MT1774/Rv1733c-like"/>
</dbReference>
<organism evidence="3 4">
    <name type="scientific">Streptomyces beihaiensis</name>
    <dbReference type="NCBI Taxonomy" id="2984495"/>
    <lineage>
        <taxon>Bacteria</taxon>
        <taxon>Bacillati</taxon>
        <taxon>Actinomycetota</taxon>
        <taxon>Actinomycetes</taxon>
        <taxon>Kitasatosporales</taxon>
        <taxon>Streptomycetaceae</taxon>
        <taxon>Streptomyces</taxon>
    </lineage>
</organism>
<dbReference type="PANTHER" id="PTHR42305:SF1">
    <property type="entry name" value="MEMBRANE PROTEIN RV1733C-RELATED"/>
    <property type="match status" value="1"/>
</dbReference>
<proteinExistence type="predicted"/>
<evidence type="ECO:0000313" key="3">
    <source>
        <dbReference type="EMBL" id="MCX3061721.1"/>
    </source>
</evidence>
<evidence type="ECO:0000313" key="4">
    <source>
        <dbReference type="Proteomes" id="UP001163064"/>
    </source>
</evidence>
<feature type="transmembrane region" description="Helical" evidence="2">
    <location>
        <begin position="32"/>
        <end position="53"/>
    </location>
</feature>
<protein>
    <recommendedName>
        <fullName evidence="5">Proline rich protein membrane protein</fullName>
    </recommendedName>
</protein>
<dbReference type="Proteomes" id="UP001163064">
    <property type="component" value="Unassembled WGS sequence"/>
</dbReference>
<evidence type="ECO:0000256" key="2">
    <source>
        <dbReference type="SAM" id="Phobius"/>
    </source>
</evidence>
<dbReference type="RefSeq" id="WP_266601305.1">
    <property type="nucleotide sequence ID" value="NZ_JAPHNL010000233.1"/>
</dbReference>
<dbReference type="PANTHER" id="PTHR42305">
    <property type="entry name" value="MEMBRANE PROTEIN RV1733C-RELATED"/>
    <property type="match status" value="1"/>
</dbReference>
<reference evidence="3" key="1">
    <citation type="submission" date="2022-10" db="EMBL/GenBank/DDBJ databases">
        <title>Streptomyces beihaiensis sp. nov., a chitin degrading actinobacterium, isolated from shrimp pond soil.</title>
        <authorList>
            <person name="Xie J."/>
            <person name="Shen N."/>
        </authorList>
    </citation>
    <scope>NUCLEOTIDE SEQUENCE</scope>
    <source>
        <strain evidence="3">GXMU-J5</strain>
    </source>
</reference>
<keyword evidence="2" id="KW-0812">Transmembrane</keyword>
<keyword evidence="2" id="KW-0472">Membrane</keyword>
<evidence type="ECO:0000256" key="1">
    <source>
        <dbReference type="SAM" id="MobiDB-lite"/>
    </source>
</evidence>
<keyword evidence="2" id="KW-1133">Transmembrane helix</keyword>